<evidence type="ECO:0008006" key="4">
    <source>
        <dbReference type="Google" id="ProtNLM"/>
    </source>
</evidence>
<organism evidence="2 3">
    <name type="scientific">Microbacterium binotii</name>
    <dbReference type="NCBI Taxonomy" id="462710"/>
    <lineage>
        <taxon>Bacteria</taxon>
        <taxon>Bacillati</taxon>
        <taxon>Actinomycetota</taxon>
        <taxon>Actinomycetes</taxon>
        <taxon>Micrococcales</taxon>
        <taxon>Microbacteriaceae</taxon>
        <taxon>Microbacterium</taxon>
    </lineage>
</organism>
<gene>
    <name evidence="2" type="ORF">GCM10009862_07890</name>
</gene>
<evidence type="ECO:0000256" key="1">
    <source>
        <dbReference type="SAM" id="MobiDB-lite"/>
    </source>
</evidence>
<comment type="caution">
    <text evidence="2">The sequence shown here is derived from an EMBL/GenBank/DDBJ whole genome shotgun (WGS) entry which is preliminary data.</text>
</comment>
<feature type="compositionally biased region" description="Low complexity" evidence="1">
    <location>
        <begin position="31"/>
        <end position="54"/>
    </location>
</feature>
<protein>
    <recommendedName>
        <fullName evidence="4">DUF3558 domain-containing protein</fullName>
    </recommendedName>
</protein>
<reference evidence="2 3" key="1">
    <citation type="journal article" date="2019" name="Int. J. Syst. Evol. Microbiol.">
        <title>The Global Catalogue of Microorganisms (GCM) 10K type strain sequencing project: providing services to taxonomists for standard genome sequencing and annotation.</title>
        <authorList>
            <consortium name="The Broad Institute Genomics Platform"/>
            <consortium name="The Broad Institute Genome Sequencing Center for Infectious Disease"/>
            <person name="Wu L."/>
            <person name="Ma J."/>
        </authorList>
    </citation>
    <scope>NUCLEOTIDE SEQUENCE [LARGE SCALE GENOMIC DNA]</scope>
    <source>
        <strain evidence="2 3">JCM 16365</strain>
    </source>
</reference>
<evidence type="ECO:0000313" key="3">
    <source>
        <dbReference type="Proteomes" id="UP001500274"/>
    </source>
</evidence>
<keyword evidence="3" id="KW-1185">Reference proteome</keyword>
<name>A0ABN3P8J9_9MICO</name>
<sequence>MGNTKFSGAVVIAGLALMLTGCDGTIGSPAATSPAATPVDTPMSTPAATATPAPESKPAQIPADCGAVGSAQTRAATVDQMTEYGDAAQFTRPAPPGASLALGCNWIVGDATGYLLLVSRADAAAAQSYAESTLPGQGYSCQVGDMPAYICTQTIAGTTYPVDTVETVYVRDGVWIYQSATNTGGEALLTDLVADIWGS</sequence>
<proteinExistence type="predicted"/>
<dbReference type="EMBL" id="BAAARI010000004">
    <property type="protein sequence ID" value="GAA2571499.1"/>
    <property type="molecule type" value="Genomic_DNA"/>
</dbReference>
<dbReference type="PROSITE" id="PS51257">
    <property type="entry name" value="PROKAR_LIPOPROTEIN"/>
    <property type="match status" value="1"/>
</dbReference>
<accession>A0ABN3P8J9</accession>
<feature type="region of interest" description="Disordered" evidence="1">
    <location>
        <begin position="31"/>
        <end position="60"/>
    </location>
</feature>
<dbReference type="Proteomes" id="UP001500274">
    <property type="component" value="Unassembled WGS sequence"/>
</dbReference>
<evidence type="ECO:0000313" key="2">
    <source>
        <dbReference type="EMBL" id="GAA2571499.1"/>
    </source>
</evidence>
<dbReference type="RefSeq" id="WP_344227102.1">
    <property type="nucleotide sequence ID" value="NZ_BAAARI010000004.1"/>
</dbReference>